<organism evidence="1 2">
    <name type="scientific">Listeria newyorkensis</name>
    <dbReference type="NCBI Taxonomy" id="1497681"/>
    <lineage>
        <taxon>Bacteria</taxon>
        <taxon>Bacillati</taxon>
        <taxon>Bacillota</taxon>
        <taxon>Bacilli</taxon>
        <taxon>Bacillales</taxon>
        <taxon>Listeriaceae</taxon>
        <taxon>Listeria</taxon>
    </lineage>
</organism>
<keyword evidence="2" id="KW-1185">Reference proteome</keyword>
<sequence length="91" mass="10925">MLVTELGIHWFEIDAFFSLDSNQHLMVYYYRCKVLNGEFDAKSIEISGVDCDYEKENITCLFRVWITKLFHWCRRHSANRTVRSEEILQTL</sequence>
<reference evidence="1 2" key="1">
    <citation type="submission" date="2016-11" db="EMBL/GenBank/DDBJ databases">
        <title>Whole Genome Sequence of Listeria newyorkensis.</title>
        <authorList>
            <person name="Frink S."/>
            <person name="Morales C."/>
            <person name="Kiang D."/>
        </authorList>
    </citation>
    <scope>NUCLEOTIDE SEQUENCE [LARGE SCALE GENOMIC DNA]</scope>
    <source>
        <strain evidence="1 2">F1604011-044</strain>
    </source>
</reference>
<dbReference type="Proteomes" id="UP000236500">
    <property type="component" value="Unassembled WGS sequence"/>
</dbReference>
<protein>
    <submittedName>
        <fullName evidence="1">Uncharacterized protein</fullName>
    </submittedName>
</protein>
<accession>A0ABX4XKK0</accession>
<proteinExistence type="predicted"/>
<gene>
    <name evidence="1" type="ORF">BMT55_13355</name>
</gene>
<dbReference type="EMBL" id="MPDH01000018">
    <property type="protein sequence ID" value="PNP89244.1"/>
    <property type="molecule type" value="Genomic_DNA"/>
</dbReference>
<evidence type="ECO:0000313" key="2">
    <source>
        <dbReference type="Proteomes" id="UP000236500"/>
    </source>
</evidence>
<evidence type="ECO:0000313" key="1">
    <source>
        <dbReference type="EMBL" id="PNP89244.1"/>
    </source>
</evidence>
<name>A0ABX4XKK0_9LIST</name>
<comment type="caution">
    <text evidence="1">The sequence shown here is derived from an EMBL/GenBank/DDBJ whole genome shotgun (WGS) entry which is preliminary data.</text>
</comment>